<evidence type="ECO:0000313" key="7">
    <source>
        <dbReference type="EMBL" id="MBA8805027.1"/>
    </source>
</evidence>
<organism evidence="7 8">
    <name type="scientific">Nocardioides ginsengisegetis</name>
    <dbReference type="NCBI Taxonomy" id="661491"/>
    <lineage>
        <taxon>Bacteria</taxon>
        <taxon>Bacillati</taxon>
        <taxon>Actinomycetota</taxon>
        <taxon>Actinomycetes</taxon>
        <taxon>Propionibacteriales</taxon>
        <taxon>Nocardioidaceae</taxon>
        <taxon>Nocardioides</taxon>
    </lineage>
</organism>
<name>A0A7W3J2H9_9ACTN</name>
<keyword evidence="4 6" id="KW-1133">Transmembrane helix</keyword>
<gene>
    <name evidence="7" type="ORF">FB382_003318</name>
</gene>
<dbReference type="InterPro" id="IPR022781">
    <property type="entry name" value="Flagellar_biosynth_FliO"/>
</dbReference>
<evidence type="ECO:0000313" key="8">
    <source>
        <dbReference type="Proteomes" id="UP000580910"/>
    </source>
</evidence>
<keyword evidence="5 6" id="KW-0472">Membrane</keyword>
<keyword evidence="7" id="KW-0282">Flagellum</keyword>
<keyword evidence="7" id="KW-0966">Cell projection</keyword>
<evidence type="ECO:0000256" key="5">
    <source>
        <dbReference type="ARBA" id="ARBA00023136"/>
    </source>
</evidence>
<comment type="subcellular location">
    <subcellularLocation>
        <location evidence="1">Cell membrane</location>
    </subcellularLocation>
</comment>
<dbReference type="AlphaFoldDB" id="A0A7W3J2H9"/>
<protein>
    <submittedName>
        <fullName evidence="7">Flagellar protein FliO/FliZ</fullName>
    </submittedName>
</protein>
<proteinExistence type="predicted"/>
<evidence type="ECO:0000256" key="2">
    <source>
        <dbReference type="ARBA" id="ARBA00022475"/>
    </source>
</evidence>
<reference evidence="7 8" key="1">
    <citation type="submission" date="2020-07" db="EMBL/GenBank/DDBJ databases">
        <title>Sequencing the genomes of 1000 actinobacteria strains.</title>
        <authorList>
            <person name="Klenk H.-P."/>
        </authorList>
    </citation>
    <scope>NUCLEOTIDE SEQUENCE [LARGE SCALE GENOMIC DNA]</scope>
    <source>
        <strain evidence="7 8">DSM 21349</strain>
    </source>
</reference>
<dbReference type="GO" id="GO:0044781">
    <property type="term" value="P:bacterial-type flagellum organization"/>
    <property type="evidence" value="ECO:0007669"/>
    <property type="project" value="InterPro"/>
</dbReference>
<keyword evidence="7" id="KW-0969">Cilium</keyword>
<feature type="transmembrane region" description="Helical" evidence="6">
    <location>
        <begin position="6"/>
        <end position="23"/>
    </location>
</feature>
<evidence type="ECO:0000256" key="3">
    <source>
        <dbReference type="ARBA" id="ARBA00022692"/>
    </source>
</evidence>
<evidence type="ECO:0000256" key="6">
    <source>
        <dbReference type="SAM" id="Phobius"/>
    </source>
</evidence>
<dbReference type="RefSeq" id="WP_182540848.1">
    <property type="nucleotide sequence ID" value="NZ_JACGXA010000001.1"/>
</dbReference>
<dbReference type="GO" id="GO:0016020">
    <property type="term" value="C:membrane"/>
    <property type="evidence" value="ECO:0007669"/>
    <property type="project" value="InterPro"/>
</dbReference>
<dbReference type="Pfam" id="PF04347">
    <property type="entry name" value="FliO"/>
    <property type="match status" value="1"/>
</dbReference>
<keyword evidence="2" id="KW-1003">Cell membrane</keyword>
<sequence>MLELTVRLVFSLAVVVGLLLLIARFGSKRMRGHHGALVRVLHRQPLTRTTSVSVVTVGSRVLVLGTTEQQVRVLAELDPSEVAQPAVPEVVVPVAGKRRADVVEKPTLVPAKGSATAPGPLAGSVLSPDTWKQALAAATGRAS</sequence>
<evidence type="ECO:0000256" key="1">
    <source>
        <dbReference type="ARBA" id="ARBA00004236"/>
    </source>
</evidence>
<keyword evidence="8" id="KW-1185">Reference proteome</keyword>
<keyword evidence="3 6" id="KW-0812">Transmembrane</keyword>
<comment type="caution">
    <text evidence="7">The sequence shown here is derived from an EMBL/GenBank/DDBJ whole genome shotgun (WGS) entry which is preliminary data.</text>
</comment>
<dbReference type="Proteomes" id="UP000580910">
    <property type="component" value="Unassembled WGS sequence"/>
</dbReference>
<accession>A0A7W3J2H9</accession>
<dbReference type="EMBL" id="JACGXA010000001">
    <property type="protein sequence ID" value="MBA8805027.1"/>
    <property type="molecule type" value="Genomic_DNA"/>
</dbReference>
<evidence type="ECO:0000256" key="4">
    <source>
        <dbReference type="ARBA" id="ARBA00022989"/>
    </source>
</evidence>